<dbReference type="GO" id="GO:0006508">
    <property type="term" value="P:proteolysis"/>
    <property type="evidence" value="ECO:0007669"/>
    <property type="project" value="UniProtKB-KW"/>
</dbReference>
<keyword evidence="4" id="KW-1185">Reference proteome</keyword>
<accession>K2R0D7</accession>
<organism evidence="3 4">
    <name type="scientific">Methanobacterium formicicum (strain DSM 3637 / PP1)</name>
    <dbReference type="NCBI Taxonomy" id="1204725"/>
    <lineage>
        <taxon>Archaea</taxon>
        <taxon>Methanobacteriati</taxon>
        <taxon>Methanobacteriota</taxon>
        <taxon>Methanomada group</taxon>
        <taxon>Methanobacteria</taxon>
        <taxon>Methanobacteriales</taxon>
        <taxon>Methanobacteriaceae</taxon>
        <taxon>Methanobacterium</taxon>
    </lineage>
</organism>
<dbReference type="AlphaFoldDB" id="K2R0D7"/>
<feature type="domain" description="Peptidase U32 collagenase" evidence="2">
    <location>
        <begin position="402"/>
        <end position="525"/>
    </location>
</feature>
<gene>
    <name evidence="3" type="ORF">A994_12598</name>
</gene>
<dbReference type="Proteomes" id="UP000007360">
    <property type="component" value="Unassembled WGS sequence"/>
</dbReference>
<sequence length="963" mass="108125">MSQTNIPELLAPAGSIESLKAGVNAGADAVYLSGKRFGARQFARNFSLNEMEQAIEYAHLRGVRVYVTVNTLIKESELPMVGENLLKLYSLGADAIIVQDLGVARLARQLVPDLNLHSSTQMTIHNPQGVNWAAENGFKRVVLAREMSIQDIVKTASQLPKKIELEVFAHGAICYSYSGQCFLSSFIGGRSGNRGMCAQPCRKQYQLIKGKVDKYGKYKEGEEIPLKDHYLLSTRDLAIYSHLDQISAAPIDSIKIEGRMKPPEYVASVVKIYRDALDLISKGKWRVREAEISKLKMSFNRGLTKGWMMGASYNSMMGRSNPGNRGLYLGKVASYNKTSNETIIKTRTRVKPEKGDGILFKQPQNGEKSHKLWGTILEHSPSVKNDNLMLKLRKRVEIGSNVYITRRKSMVDGADEMVNNPQLPNRIPVDIHMAWNKELVPLIRVNATPSWGKSVDISFEADFEMEKAINRPLSPETIKKQLEKTGGTPFIIRDISLNYPGDLFTSIGNLNRLRRQILEKITEKILDTGRPSSEEIKLTQNQLVQLKKVNLETPTGNNSKDEDVSTRESVNVANLTPADLAEERPFKLINLAIYVDCISSMKAALQAGCKRIYFQPKIDIEGNKKFKGPLPCLKHSNDYDTYFEMVGLSLMEAANLCQEYNSSLVWKWPEITNRKFIKGAINLLNILPEKTIQGVMVGGTGAIWAIKNTPGSINMHGSAGLNIWNHMAASELCSKEEPFKNEPSEDEYSKDEYSKDEYSKDEYSKDEYSKDEYSKDEYSKIKPVLKSITLSPELSQKELKMVVSQIKNYDAYCQLEFLVQGNLEALVSEDCLLCGLKDKDIVKNFKDSPYSFLGIKDFKNRIFPVEIDAECRTHISNSVELCLVDHIHQLKGMGFNSLVIDSRNKPADYAHTTVSLYQKALDLTIAHDPKLKTKLNSLKNQVKKISNGGITTGNFLRGVHDDP</sequence>
<dbReference type="InterPro" id="IPR001539">
    <property type="entry name" value="Peptidase_U32"/>
</dbReference>
<feature type="compositionally biased region" description="Basic and acidic residues" evidence="1">
    <location>
        <begin position="750"/>
        <end position="767"/>
    </location>
</feature>
<dbReference type="Pfam" id="PF01136">
    <property type="entry name" value="Peptidase_U32"/>
    <property type="match status" value="2"/>
</dbReference>
<dbReference type="InterPro" id="IPR051454">
    <property type="entry name" value="RNA/ubiquinone_mod_enzymes"/>
</dbReference>
<name>K2R0D7_METFP</name>
<protein>
    <submittedName>
        <fullName evidence="3">Peptidase U32</fullName>
    </submittedName>
</protein>
<comment type="caution">
    <text evidence="3">The sequence shown here is derived from an EMBL/GenBank/DDBJ whole genome shotgun (WGS) entry which is preliminary data.</text>
</comment>
<feature type="region of interest" description="Disordered" evidence="1">
    <location>
        <begin position="736"/>
        <end position="767"/>
    </location>
</feature>
<dbReference type="PROSITE" id="PS01276">
    <property type="entry name" value="PEPTIDASE_U32"/>
    <property type="match status" value="1"/>
</dbReference>
<evidence type="ECO:0000259" key="2">
    <source>
        <dbReference type="Pfam" id="PF12392"/>
    </source>
</evidence>
<dbReference type="GO" id="GO:0008233">
    <property type="term" value="F:peptidase activity"/>
    <property type="evidence" value="ECO:0007669"/>
    <property type="project" value="UniProtKB-KW"/>
</dbReference>
<dbReference type="InterPro" id="IPR020988">
    <property type="entry name" value="Pept_U32_collagenase"/>
</dbReference>
<evidence type="ECO:0000313" key="4">
    <source>
        <dbReference type="Proteomes" id="UP000007360"/>
    </source>
</evidence>
<dbReference type="EMBL" id="AMPO01000015">
    <property type="protein sequence ID" value="EKF84642.1"/>
    <property type="molecule type" value="Genomic_DNA"/>
</dbReference>
<proteinExistence type="predicted"/>
<reference evidence="3 4" key="1">
    <citation type="journal article" date="2012" name="J. Bacteriol.">
        <title>Draft genome sequence of Methanobacterium formicicum DSM 3637, an archaebacterium isolated from the methane producer amoeba Pelomyxa palustris.</title>
        <authorList>
            <person name="Gutierrez G."/>
        </authorList>
    </citation>
    <scope>NUCLEOTIDE SEQUENCE [LARGE SCALE GENOMIC DNA]</scope>
    <source>
        <strain evidence="4">DSM 3637 / PP1</strain>
    </source>
</reference>
<dbReference type="PANTHER" id="PTHR30217:SF10">
    <property type="entry name" value="23S RRNA 5-HYDROXYCYTIDINE C2501 SYNTHASE"/>
    <property type="match status" value="1"/>
</dbReference>
<dbReference type="Pfam" id="PF12392">
    <property type="entry name" value="DUF3656"/>
    <property type="match status" value="1"/>
</dbReference>
<evidence type="ECO:0000313" key="3">
    <source>
        <dbReference type="EMBL" id="EKF84642.1"/>
    </source>
</evidence>
<dbReference type="OrthoDB" id="51464at2157"/>
<evidence type="ECO:0000256" key="1">
    <source>
        <dbReference type="SAM" id="MobiDB-lite"/>
    </source>
</evidence>
<dbReference type="PATRIC" id="fig|1204725.3.peg.2528"/>
<dbReference type="PANTHER" id="PTHR30217">
    <property type="entry name" value="PEPTIDASE U32 FAMILY"/>
    <property type="match status" value="1"/>
</dbReference>